<reference evidence="2" key="1">
    <citation type="journal article" date="2019" name="Environ. Microbiol.">
        <title>Fungal ecological strategies reflected in gene transcription - a case study of two litter decomposers.</title>
        <authorList>
            <person name="Barbi F."/>
            <person name="Kohler A."/>
            <person name="Barry K."/>
            <person name="Baskaran P."/>
            <person name="Daum C."/>
            <person name="Fauchery L."/>
            <person name="Ihrmark K."/>
            <person name="Kuo A."/>
            <person name="LaButti K."/>
            <person name="Lipzen A."/>
            <person name="Morin E."/>
            <person name="Grigoriev I.V."/>
            <person name="Henrissat B."/>
            <person name="Lindahl B."/>
            <person name="Martin F."/>
        </authorList>
    </citation>
    <scope>NUCLEOTIDE SEQUENCE</scope>
    <source>
        <strain evidence="2">JB14</strain>
    </source>
</reference>
<dbReference type="PANTHER" id="PTHR21310:SF13">
    <property type="entry name" value="AMINOGLYCOSIDE PHOSPHOTRANSFERASE DOMAIN-CONTAINING PROTEIN"/>
    <property type="match status" value="1"/>
</dbReference>
<gene>
    <name evidence="2" type="ORF">BT96DRAFT_851231</name>
</gene>
<dbReference type="Gene3D" id="3.30.200.20">
    <property type="entry name" value="Phosphorylase Kinase, domain 1"/>
    <property type="match status" value="1"/>
</dbReference>
<feature type="domain" description="Aminoglycoside phosphotransferase" evidence="1">
    <location>
        <begin position="70"/>
        <end position="285"/>
    </location>
</feature>
<dbReference type="Gene3D" id="3.90.1200.10">
    <property type="match status" value="1"/>
</dbReference>
<organism evidence="2 3">
    <name type="scientific">Gymnopus androsaceus JB14</name>
    <dbReference type="NCBI Taxonomy" id="1447944"/>
    <lineage>
        <taxon>Eukaryota</taxon>
        <taxon>Fungi</taxon>
        <taxon>Dikarya</taxon>
        <taxon>Basidiomycota</taxon>
        <taxon>Agaricomycotina</taxon>
        <taxon>Agaricomycetes</taxon>
        <taxon>Agaricomycetidae</taxon>
        <taxon>Agaricales</taxon>
        <taxon>Marasmiineae</taxon>
        <taxon>Omphalotaceae</taxon>
        <taxon>Gymnopus</taxon>
    </lineage>
</organism>
<protein>
    <recommendedName>
        <fullName evidence="1">Aminoglycoside phosphotransferase domain-containing protein</fullName>
    </recommendedName>
</protein>
<dbReference type="OrthoDB" id="10003767at2759"/>
<sequence length="360" mass="40730">MSSSTNVNVLRARVEALLAEKCESFEMHVQGSHHLTYIAQMARIGKRLVRVESVFPKREDGTGISSPCKMQSEIATMCFLKTHSKIPVPSVYGYDADVDGRVGGKWMVMEYVDGQNVDQIWSTLTAHQREQLALSLANIWAELMLKSLQQSFDEIGSLFQRREGQFFVGPLTFLPSKNHYAIAPPDEHRCGPFSSAQEWLEASARQDLAYRLSLPPTPEASQRIDAVLDLIRQSQDLRRSKHKDASRLSIEHIDFSTHNVLVSRGDPTKIVTVLDWEGARIVPMWAMNPAFRWPHNSNESENKYLTALMREKISSQVPGWGSAIGDECKPLRILCYKAVLSDRDPKIIDPNGYLLFMSHM</sequence>
<dbReference type="InterPro" id="IPR002575">
    <property type="entry name" value="Aminoglycoside_PTrfase"/>
</dbReference>
<dbReference type="InterPro" id="IPR051678">
    <property type="entry name" value="AGP_Transferase"/>
</dbReference>
<dbReference type="AlphaFoldDB" id="A0A6A4ICP6"/>
<name>A0A6A4ICP6_9AGAR</name>
<dbReference type="Pfam" id="PF01636">
    <property type="entry name" value="APH"/>
    <property type="match status" value="1"/>
</dbReference>
<keyword evidence="3" id="KW-1185">Reference proteome</keyword>
<dbReference type="SUPFAM" id="SSF56112">
    <property type="entry name" value="Protein kinase-like (PK-like)"/>
    <property type="match status" value="1"/>
</dbReference>
<dbReference type="InterPro" id="IPR011009">
    <property type="entry name" value="Kinase-like_dom_sf"/>
</dbReference>
<dbReference type="PANTHER" id="PTHR21310">
    <property type="entry name" value="AMINOGLYCOSIDE PHOSPHOTRANSFERASE-RELATED-RELATED"/>
    <property type="match status" value="1"/>
</dbReference>
<dbReference type="Proteomes" id="UP000799118">
    <property type="component" value="Unassembled WGS sequence"/>
</dbReference>
<evidence type="ECO:0000259" key="1">
    <source>
        <dbReference type="Pfam" id="PF01636"/>
    </source>
</evidence>
<accession>A0A6A4ICP6</accession>
<evidence type="ECO:0000313" key="3">
    <source>
        <dbReference type="Proteomes" id="UP000799118"/>
    </source>
</evidence>
<evidence type="ECO:0000313" key="2">
    <source>
        <dbReference type="EMBL" id="KAE9406887.1"/>
    </source>
</evidence>
<dbReference type="EMBL" id="ML769399">
    <property type="protein sequence ID" value="KAE9406887.1"/>
    <property type="molecule type" value="Genomic_DNA"/>
</dbReference>
<proteinExistence type="predicted"/>